<dbReference type="AlphaFoldDB" id="A0A7H0H231"/>
<feature type="transmembrane region" description="Helical" evidence="2">
    <location>
        <begin position="149"/>
        <end position="172"/>
    </location>
</feature>
<evidence type="ECO:0000256" key="2">
    <source>
        <dbReference type="SAM" id="Phobius"/>
    </source>
</evidence>
<proteinExistence type="predicted"/>
<protein>
    <submittedName>
        <fullName evidence="3">MFS transporter</fullName>
    </submittedName>
</protein>
<accession>A0A7H0H231</accession>
<feature type="transmembrane region" description="Helical" evidence="2">
    <location>
        <begin position="417"/>
        <end position="436"/>
    </location>
</feature>
<feature type="transmembrane region" description="Helical" evidence="2">
    <location>
        <begin position="274"/>
        <end position="293"/>
    </location>
</feature>
<feature type="transmembrane region" description="Helical" evidence="2">
    <location>
        <begin position="374"/>
        <end position="397"/>
    </location>
</feature>
<dbReference type="Gene3D" id="1.20.1250.20">
    <property type="entry name" value="MFS general substrate transporter like domains"/>
    <property type="match status" value="1"/>
</dbReference>
<dbReference type="GO" id="GO:0005886">
    <property type="term" value="C:plasma membrane"/>
    <property type="evidence" value="ECO:0007669"/>
    <property type="project" value="TreeGrafter"/>
</dbReference>
<gene>
    <name evidence="3" type="ORF">H9L22_09620</name>
</gene>
<dbReference type="Proteomes" id="UP000516117">
    <property type="component" value="Chromosome"/>
</dbReference>
<feature type="transmembrane region" description="Helical" evidence="2">
    <location>
        <begin position="332"/>
        <end position="353"/>
    </location>
</feature>
<evidence type="ECO:0000313" key="3">
    <source>
        <dbReference type="EMBL" id="QNP54597.1"/>
    </source>
</evidence>
<feature type="region of interest" description="Disordered" evidence="1">
    <location>
        <begin position="448"/>
        <end position="488"/>
    </location>
</feature>
<reference evidence="3 4" key="1">
    <citation type="submission" date="2020-08" db="EMBL/GenBank/DDBJ databases">
        <title>Genome sequence of Tessaracoccus defluvii JCM 17540T.</title>
        <authorList>
            <person name="Hyun D.-W."/>
            <person name="Bae J.-W."/>
        </authorList>
    </citation>
    <scope>NUCLEOTIDE SEQUENCE [LARGE SCALE GENOMIC DNA]</scope>
    <source>
        <strain evidence="3 4">JCM 17540</strain>
    </source>
</reference>
<dbReference type="GO" id="GO:0008643">
    <property type="term" value="P:carbohydrate transport"/>
    <property type="evidence" value="ECO:0007669"/>
    <property type="project" value="InterPro"/>
</dbReference>
<keyword evidence="4" id="KW-1185">Reference proteome</keyword>
<keyword evidence="2" id="KW-0812">Transmembrane</keyword>
<sequence length="488" mass="53636">MALPFKHKLLLATPLPATWMSNVIIHNVYIKFYTDVIGLSPEYVGWVYLAFNLWNILNDPIFGVLLDKMRYRPGRGKFLFVMRRTIPLMLVGLAAMAWSSPSWPQGVILAVFLLELFLFDVASTLYMISAVSYGYLAAPTREDRIDVEVVKAWVGNITSAFATILATQLLVGDAITEHTTLATILMGVVVLNAALYLVPAIKLKDPPELYERGDAGDQAVSWKQLKSDAKSIFSMRAFWAWFGFGTTAMAPMGMYFTAFLYLMDHVIRSSGIEATITDVGSMVVVLLLLPLVARAIKRLGSRTAIFIAFVPYLGGLAALFFVTQWWQVLISYMFIMTGRYTIMTAGVALEGALIDDNERLTGTRKTGSFASLRALMSAPVTGTQTTIFLWVIAAYGYDQAAQVQSETAQWGIRFATAGVPIIFGLIGIVALLFLPYTRRVEAEISEFSRSQRGEGTAFRDGGGGAGPAGEAPERAPGAERLEDEYAPE</sequence>
<feature type="transmembrane region" description="Helical" evidence="2">
    <location>
        <begin position="305"/>
        <end position="326"/>
    </location>
</feature>
<organism evidence="3 4">
    <name type="scientific">Tessaracoccus defluvii</name>
    <dbReference type="NCBI Taxonomy" id="1285901"/>
    <lineage>
        <taxon>Bacteria</taxon>
        <taxon>Bacillati</taxon>
        <taxon>Actinomycetota</taxon>
        <taxon>Actinomycetes</taxon>
        <taxon>Propionibacteriales</taxon>
        <taxon>Propionibacteriaceae</taxon>
        <taxon>Tessaracoccus</taxon>
    </lineage>
</organism>
<feature type="transmembrane region" description="Helical" evidence="2">
    <location>
        <begin position="78"/>
        <end position="100"/>
    </location>
</feature>
<name>A0A7H0H231_9ACTN</name>
<keyword evidence="2" id="KW-1133">Transmembrane helix</keyword>
<feature type="transmembrane region" description="Helical" evidence="2">
    <location>
        <begin position="43"/>
        <end position="66"/>
    </location>
</feature>
<feature type="compositionally biased region" description="Basic and acidic residues" evidence="1">
    <location>
        <begin position="471"/>
        <end position="480"/>
    </location>
</feature>
<dbReference type="PANTHER" id="PTHR11328">
    <property type="entry name" value="MAJOR FACILITATOR SUPERFAMILY DOMAIN-CONTAINING PROTEIN"/>
    <property type="match status" value="1"/>
</dbReference>
<feature type="transmembrane region" description="Helical" evidence="2">
    <location>
        <begin position="178"/>
        <end position="198"/>
    </location>
</feature>
<dbReference type="Pfam" id="PF13347">
    <property type="entry name" value="MFS_2"/>
    <property type="match status" value="1"/>
</dbReference>
<dbReference type="RefSeq" id="WP_187719737.1">
    <property type="nucleotide sequence ID" value="NZ_BAABBL010000022.1"/>
</dbReference>
<feature type="transmembrane region" description="Helical" evidence="2">
    <location>
        <begin position="238"/>
        <end position="262"/>
    </location>
</feature>
<dbReference type="GO" id="GO:0015293">
    <property type="term" value="F:symporter activity"/>
    <property type="evidence" value="ECO:0007669"/>
    <property type="project" value="InterPro"/>
</dbReference>
<dbReference type="PANTHER" id="PTHR11328:SF28">
    <property type="entry name" value="MAJOR FACILITATOR SUPERFAMILY DOMAIN-CONTAINING PROTEIN 12"/>
    <property type="match status" value="1"/>
</dbReference>
<feature type="transmembrane region" description="Helical" evidence="2">
    <location>
        <begin position="106"/>
        <end position="128"/>
    </location>
</feature>
<evidence type="ECO:0000256" key="1">
    <source>
        <dbReference type="SAM" id="MobiDB-lite"/>
    </source>
</evidence>
<dbReference type="SUPFAM" id="SSF103473">
    <property type="entry name" value="MFS general substrate transporter"/>
    <property type="match status" value="1"/>
</dbReference>
<dbReference type="KEGG" id="tdf:H9L22_09620"/>
<dbReference type="InterPro" id="IPR036259">
    <property type="entry name" value="MFS_trans_sf"/>
</dbReference>
<dbReference type="EMBL" id="CP060789">
    <property type="protein sequence ID" value="QNP54597.1"/>
    <property type="molecule type" value="Genomic_DNA"/>
</dbReference>
<keyword evidence="2" id="KW-0472">Membrane</keyword>
<dbReference type="InterPro" id="IPR039672">
    <property type="entry name" value="MFS_2"/>
</dbReference>
<evidence type="ECO:0000313" key="4">
    <source>
        <dbReference type="Proteomes" id="UP000516117"/>
    </source>
</evidence>